<dbReference type="SUPFAM" id="SSF109635">
    <property type="entry name" value="DnaK suppressor protein DksA, alpha-hairpin domain"/>
    <property type="match status" value="1"/>
</dbReference>
<evidence type="ECO:0000259" key="6">
    <source>
        <dbReference type="Pfam" id="PF01258"/>
    </source>
</evidence>
<evidence type="ECO:0000256" key="4">
    <source>
        <dbReference type="PROSITE-ProRule" id="PRU00510"/>
    </source>
</evidence>
<dbReference type="InterPro" id="IPR037187">
    <property type="entry name" value="DnaK_N"/>
</dbReference>
<proteinExistence type="predicted"/>
<dbReference type="PANTHER" id="PTHR33823">
    <property type="entry name" value="RNA POLYMERASE-BINDING TRANSCRIPTION FACTOR DKSA-RELATED"/>
    <property type="match status" value="1"/>
</dbReference>
<feature type="domain" description="DnaK suppressor protein DksA N-terminal" evidence="7">
    <location>
        <begin position="21"/>
        <end position="90"/>
    </location>
</feature>
<dbReference type="Gene3D" id="1.20.120.910">
    <property type="entry name" value="DksA, coiled-coil domain"/>
    <property type="match status" value="1"/>
</dbReference>
<dbReference type="Proteomes" id="UP000250744">
    <property type="component" value="Unassembled WGS sequence"/>
</dbReference>
<dbReference type="EMBL" id="QKRX01000011">
    <property type="protein sequence ID" value="RAU17219.1"/>
    <property type="molecule type" value="Genomic_DNA"/>
</dbReference>
<keyword evidence="9" id="KW-1185">Reference proteome</keyword>
<evidence type="ECO:0000259" key="7">
    <source>
        <dbReference type="Pfam" id="PF21157"/>
    </source>
</evidence>
<dbReference type="RefSeq" id="WP_112159874.1">
    <property type="nucleotide sequence ID" value="NZ_QKRX01000011.1"/>
</dbReference>
<sequence length="135" mass="15698">MIITKEQLLQASESEYMNDDQLDFFKVLLEDLKFQTLEDIEASKNELSHPPEMNDEGDRAAYEEESSIRLRTLDRDRKLIPKIDAALKRINDKTYGYCLESGEPIGIPRLLTRPTAELCIEIKTLAEMKDRNYSR</sequence>
<dbReference type="InterPro" id="IPR000962">
    <property type="entry name" value="Znf_DskA_TraR"/>
</dbReference>
<dbReference type="PROSITE" id="PS51128">
    <property type="entry name" value="ZF_DKSA_2"/>
    <property type="match status" value="1"/>
</dbReference>
<keyword evidence="3" id="KW-0862">Zinc</keyword>
<evidence type="ECO:0000256" key="1">
    <source>
        <dbReference type="ARBA" id="ARBA00022723"/>
    </source>
</evidence>
<evidence type="ECO:0000256" key="3">
    <source>
        <dbReference type="ARBA" id="ARBA00022833"/>
    </source>
</evidence>
<dbReference type="InterPro" id="IPR012784">
    <property type="entry name" value="DksA_RNA_pol-bd"/>
</dbReference>
<evidence type="ECO:0000256" key="2">
    <source>
        <dbReference type="ARBA" id="ARBA00022771"/>
    </source>
</evidence>
<dbReference type="GO" id="GO:0008270">
    <property type="term" value="F:zinc ion binding"/>
    <property type="evidence" value="ECO:0007669"/>
    <property type="project" value="UniProtKB-KW"/>
</dbReference>
<organism evidence="8 9">
    <name type="scientific">Nitrincola tibetensis</name>
    <dbReference type="NCBI Taxonomy" id="2219697"/>
    <lineage>
        <taxon>Bacteria</taxon>
        <taxon>Pseudomonadati</taxon>
        <taxon>Pseudomonadota</taxon>
        <taxon>Gammaproteobacteria</taxon>
        <taxon>Oceanospirillales</taxon>
        <taxon>Oceanospirillaceae</taxon>
        <taxon>Nitrincola</taxon>
    </lineage>
</organism>
<reference evidence="8 9" key="1">
    <citation type="submission" date="2018-06" db="EMBL/GenBank/DDBJ databases">
        <title>Nitrincola tibetense sp. nov., isolated from Lake XuguoCo on Tibetan Plateau.</title>
        <authorList>
            <person name="Xing P."/>
        </authorList>
    </citation>
    <scope>NUCLEOTIDE SEQUENCE [LARGE SCALE GENOMIC DNA]</scope>
    <source>
        <strain evidence="9">xg18</strain>
    </source>
</reference>
<dbReference type="Pfam" id="PF21157">
    <property type="entry name" value="DksA_N"/>
    <property type="match status" value="1"/>
</dbReference>
<dbReference type="Pfam" id="PF01258">
    <property type="entry name" value="zf-dskA_traR"/>
    <property type="match status" value="1"/>
</dbReference>
<comment type="caution">
    <text evidence="8">The sequence shown here is derived from an EMBL/GenBank/DDBJ whole genome shotgun (WGS) entry which is preliminary data.</text>
</comment>
<gene>
    <name evidence="8" type="primary">dksA</name>
    <name evidence="8" type="ORF">DN062_13700</name>
</gene>
<dbReference type="PANTHER" id="PTHR33823:SF2">
    <property type="entry name" value="RNA POLYMERASE-BINDING TRANSCRIPTION FACTOR DKSA"/>
    <property type="match status" value="1"/>
</dbReference>
<protein>
    <submittedName>
        <fullName evidence="8">RNA polymerase-binding protein DksA</fullName>
    </submittedName>
</protein>
<evidence type="ECO:0000256" key="5">
    <source>
        <dbReference type="SAM" id="MobiDB-lite"/>
    </source>
</evidence>
<name>A0A364NJB0_9GAMM</name>
<feature type="region of interest" description="Disordered" evidence="5">
    <location>
        <begin position="43"/>
        <end position="64"/>
    </location>
</feature>
<feature type="domain" description="Zinc finger DksA/TraR C4-type" evidence="6">
    <location>
        <begin position="94"/>
        <end position="121"/>
    </location>
</feature>
<evidence type="ECO:0000313" key="9">
    <source>
        <dbReference type="Proteomes" id="UP000250744"/>
    </source>
</evidence>
<dbReference type="NCBIfam" id="TIGR02420">
    <property type="entry name" value="dksA"/>
    <property type="match status" value="1"/>
</dbReference>
<feature type="zinc finger region" description="dksA C4-type" evidence="4">
    <location>
        <begin position="98"/>
        <end position="122"/>
    </location>
</feature>
<dbReference type="SUPFAM" id="SSF57716">
    <property type="entry name" value="Glucocorticoid receptor-like (DNA-binding domain)"/>
    <property type="match status" value="1"/>
</dbReference>
<keyword evidence="1" id="KW-0479">Metal-binding</keyword>
<keyword evidence="2" id="KW-0863">Zinc-finger</keyword>
<evidence type="ECO:0000313" key="8">
    <source>
        <dbReference type="EMBL" id="RAU17219.1"/>
    </source>
</evidence>
<dbReference type="InterPro" id="IPR048489">
    <property type="entry name" value="DksA_N"/>
</dbReference>
<accession>A0A364NJB0</accession>
<dbReference type="AlphaFoldDB" id="A0A364NJB0"/>
<dbReference type="OrthoDB" id="9803742at2"/>